<keyword evidence="3" id="KW-1185">Reference proteome</keyword>
<dbReference type="Pfam" id="PF02190">
    <property type="entry name" value="LON_substr_bdg"/>
    <property type="match status" value="1"/>
</dbReference>
<dbReference type="InterPro" id="IPR046336">
    <property type="entry name" value="Lon_prtase_N_sf"/>
</dbReference>
<dbReference type="AlphaFoldDB" id="I3CB01"/>
<reference evidence="2 3" key="1">
    <citation type="submission" date="2012-02" db="EMBL/GenBank/DDBJ databases">
        <title>Improved High-Quality Draft genome of Joostella marina DSM 19592.</title>
        <authorList>
            <consortium name="US DOE Joint Genome Institute (JGI-PGF)"/>
            <person name="Lucas S."/>
            <person name="Copeland A."/>
            <person name="Lapidus A."/>
            <person name="Bruce D."/>
            <person name="Goodwin L."/>
            <person name="Pitluck S."/>
            <person name="Peters L."/>
            <person name="Chertkov O."/>
            <person name="Ovchinnikova G."/>
            <person name="Kyrpides N."/>
            <person name="Mavromatis K."/>
            <person name="Detter J.C."/>
            <person name="Han C."/>
            <person name="Land M."/>
            <person name="Hauser L."/>
            <person name="Markowitz V."/>
            <person name="Cheng J.-F."/>
            <person name="Hugenholtz P."/>
            <person name="Woyke T."/>
            <person name="Wu D."/>
            <person name="Tindall B."/>
            <person name="Brambilla E."/>
            <person name="Klenk H.-P."/>
            <person name="Eisen J.A."/>
        </authorList>
    </citation>
    <scope>NUCLEOTIDE SEQUENCE [LARGE SCALE GENOMIC DNA]</scope>
    <source>
        <strain evidence="2 3">DSM 19592</strain>
    </source>
</reference>
<dbReference type="EMBL" id="JH651379">
    <property type="protein sequence ID" value="EIJ40794.1"/>
    <property type="molecule type" value="Genomic_DNA"/>
</dbReference>
<evidence type="ECO:0000313" key="3">
    <source>
        <dbReference type="Proteomes" id="UP000004690"/>
    </source>
</evidence>
<dbReference type="InterPro" id="IPR003111">
    <property type="entry name" value="Lon_prtase_N"/>
</dbReference>
<evidence type="ECO:0000313" key="2">
    <source>
        <dbReference type="EMBL" id="EIJ40794.1"/>
    </source>
</evidence>
<dbReference type="Gene3D" id="2.30.130.40">
    <property type="entry name" value="LON domain-like"/>
    <property type="match status" value="1"/>
</dbReference>
<feature type="domain" description="Lon N-terminal" evidence="1">
    <location>
        <begin position="7"/>
        <end position="190"/>
    </location>
</feature>
<dbReference type="STRING" id="926559.JoomaDRAFT_3865"/>
<dbReference type="HOGENOM" id="CLU_048359_1_1_10"/>
<dbReference type="Proteomes" id="UP000004690">
    <property type="component" value="Unassembled WGS sequence"/>
</dbReference>
<dbReference type="SMART" id="SM00464">
    <property type="entry name" value="LON"/>
    <property type="match status" value="1"/>
</dbReference>
<organism evidence="2 3">
    <name type="scientific">Galbibacter orientalis DSM 19592</name>
    <dbReference type="NCBI Taxonomy" id="926559"/>
    <lineage>
        <taxon>Bacteria</taxon>
        <taxon>Pseudomonadati</taxon>
        <taxon>Bacteroidota</taxon>
        <taxon>Flavobacteriia</taxon>
        <taxon>Flavobacteriales</taxon>
        <taxon>Flavobacteriaceae</taxon>
        <taxon>Galbibacter</taxon>
    </lineage>
</organism>
<proteinExistence type="predicted"/>
<dbReference type="SUPFAM" id="SSF88697">
    <property type="entry name" value="PUA domain-like"/>
    <property type="match status" value="1"/>
</dbReference>
<dbReference type="PANTHER" id="PTHR46732:SF8">
    <property type="entry name" value="ATP-DEPENDENT PROTEASE LA (LON) DOMAIN PROTEIN"/>
    <property type="match status" value="1"/>
</dbReference>
<evidence type="ECO:0000259" key="1">
    <source>
        <dbReference type="SMART" id="SM00464"/>
    </source>
</evidence>
<sequence length="212" mass="24587">MSVMNRIIPLFPLQIVVFPTEVLPLHIFEERYKQLINDCKRRGLNFGIPTFLEGKLSYGTEVKLEEIVKNYDNGSMDILCKGIRTFKVDKFFNPIPNKLYAGGEVQFFENKDDSTLEEYSEVIALIKQLYAIIGVSAHNIQIETFNSFLFAHKIGMSIGEEYQLLEIVSEWERVQFIKAHLLKVLPILNQVNDTRKLIQMNGHFKNLDPLKF</sequence>
<dbReference type="InterPro" id="IPR015947">
    <property type="entry name" value="PUA-like_sf"/>
</dbReference>
<dbReference type="eggNOG" id="COG2802">
    <property type="taxonomic scope" value="Bacteria"/>
</dbReference>
<dbReference type="PANTHER" id="PTHR46732">
    <property type="entry name" value="ATP-DEPENDENT PROTEASE LA (LON) DOMAIN PROTEIN"/>
    <property type="match status" value="1"/>
</dbReference>
<protein>
    <submittedName>
        <fullName evidence="2">Peptidase S16, lon domain protein</fullName>
    </submittedName>
</protein>
<accession>I3CB01</accession>
<name>I3CB01_9FLAO</name>
<gene>
    <name evidence="2" type="ORF">JoomaDRAFT_3865</name>
</gene>